<dbReference type="AlphaFoldDB" id="A0ABD6ED25"/>
<reference evidence="2 3" key="1">
    <citation type="submission" date="2024-08" db="EMBL/GenBank/DDBJ databases">
        <title>Gnathostoma spinigerum genome.</title>
        <authorList>
            <person name="Gonzalez-Bertolin B."/>
            <person name="Monzon S."/>
            <person name="Zaballos A."/>
            <person name="Jimenez P."/>
            <person name="Dekumyoy P."/>
            <person name="Varona S."/>
            <person name="Cuesta I."/>
            <person name="Sumanam S."/>
            <person name="Adisakwattana P."/>
            <person name="Gasser R.B."/>
            <person name="Hernandez-Gonzalez A."/>
            <person name="Young N.D."/>
            <person name="Perteguer M.J."/>
        </authorList>
    </citation>
    <scope>NUCLEOTIDE SEQUENCE [LARGE SCALE GENOMIC DNA]</scope>
    <source>
        <strain evidence="2">AL3</strain>
        <tissue evidence="2">Liver</tissue>
    </source>
</reference>
<comment type="caution">
    <text evidence="2">The sequence shown here is derived from an EMBL/GenBank/DDBJ whole genome shotgun (WGS) entry which is preliminary data.</text>
</comment>
<sequence>MTVNSGDVSPSSSHSESNGHRNSRTRRKSISPRLKTDRPHASHHVERSKVYKSPLSDEDDENRHRTGREWDEARRRSRSPKHLSERPERSRHDDRARIGKMGVRSVWAHSPSMRDIHDIYADKKYREASVVAKSKSSKDTLHSSIASSSVSLERRTTTTYELWTEVIVDIALDFGIFMNEKIAGGKLESEKKSGKSFPKSGS</sequence>
<dbReference type="Proteomes" id="UP001608902">
    <property type="component" value="Unassembled WGS sequence"/>
</dbReference>
<feature type="compositionally biased region" description="Basic and acidic residues" evidence="1">
    <location>
        <begin position="82"/>
        <end position="97"/>
    </location>
</feature>
<feature type="compositionally biased region" description="Basic residues" evidence="1">
    <location>
        <begin position="21"/>
        <end position="30"/>
    </location>
</feature>
<evidence type="ECO:0000313" key="2">
    <source>
        <dbReference type="EMBL" id="MFH4977918.1"/>
    </source>
</evidence>
<feature type="compositionally biased region" description="Basic and acidic residues" evidence="1">
    <location>
        <begin position="34"/>
        <end position="49"/>
    </location>
</feature>
<evidence type="ECO:0000256" key="1">
    <source>
        <dbReference type="SAM" id="MobiDB-lite"/>
    </source>
</evidence>
<organism evidence="2 3">
    <name type="scientific">Gnathostoma spinigerum</name>
    <dbReference type="NCBI Taxonomy" id="75299"/>
    <lineage>
        <taxon>Eukaryota</taxon>
        <taxon>Metazoa</taxon>
        <taxon>Ecdysozoa</taxon>
        <taxon>Nematoda</taxon>
        <taxon>Chromadorea</taxon>
        <taxon>Rhabditida</taxon>
        <taxon>Spirurina</taxon>
        <taxon>Gnathostomatomorpha</taxon>
        <taxon>Gnathostomatoidea</taxon>
        <taxon>Gnathostomatidae</taxon>
        <taxon>Gnathostoma</taxon>
    </lineage>
</organism>
<proteinExistence type="predicted"/>
<protein>
    <submittedName>
        <fullName evidence="2">Uncharacterized protein</fullName>
    </submittedName>
</protein>
<dbReference type="EMBL" id="JBGFUD010002718">
    <property type="protein sequence ID" value="MFH4977918.1"/>
    <property type="molecule type" value="Genomic_DNA"/>
</dbReference>
<feature type="compositionally biased region" description="Low complexity" evidence="1">
    <location>
        <begin position="1"/>
        <end position="16"/>
    </location>
</feature>
<gene>
    <name evidence="2" type="ORF">AB6A40_004627</name>
</gene>
<accession>A0ABD6ED25</accession>
<keyword evidence="3" id="KW-1185">Reference proteome</keyword>
<evidence type="ECO:0000313" key="3">
    <source>
        <dbReference type="Proteomes" id="UP001608902"/>
    </source>
</evidence>
<feature type="compositionally biased region" description="Basic and acidic residues" evidence="1">
    <location>
        <begin position="61"/>
        <end position="74"/>
    </location>
</feature>
<name>A0ABD6ED25_9BILA</name>
<feature type="region of interest" description="Disordered" evidence="1">
    <location>
        <begin position="1"/>
        <end position="97"/>
    </location>
</feature>